<evidence type="ECO:0000259" key="7">
    <source>
        <dbReference type="PROSITE" id="PS51880"/>
    </source>
</evidence>
<dbReference type="Gene3D" id="3.30.460.10">
    <property type="entry name" value="Beta Polymerase, domain 2"/>
    <property type="match status" value="1"/>
</dbReference>
<dbReference type="SUPFAM" id="SSF81271">
    <property type="entry name" value="TGS-like"/>
    <property type="match status" value="1"/>
</dbReference>
<evidence type="ECO:0000256" key="1">
    <source>
        <dbReference type="ARBA" id="ARBA00004976"/>
    </source>
</evidence>
<dbReference type="Pfam" id="PF13291">
    <property type="entry name" value="ACT_4"/>
    <property type="match status" value="1"/>
</dbReference>
<dbReference type="GO" id="GO:0008728">
    <property type="term" value="F:GTP diphosphokinase activity"/>
    <property type="evidence" value="ECO:0007669"/>
    <property type="project" value="UniProtKB-EC"/>
</dbReference>
<sequence>MIQTKIETHEDLVAALKASGKPHDMEKIERAYHLADAAHGGQVRRSGDPYISHPVSVAIILAGMGMDSDCICAALLHDVVEDTDISLDQIRKEFGNDVAVMVSGVTKLTNMPLSTKEEQQAENIRKMLLAMNEDIRVILIKLADRLHNMRTMQFQTPDKQRQKSHETMEIYAPIAHRLGIRSVKDELEDLALRYLDPVAYKEIESRLEMGKKEREEFIASVQKKIRERFSEYGLNPHIEGRVKSIYGIYRKMFVKGKQFEEIYDIYAVRVIVDTTTECYNALGLIHDMFTPIPNRFKDYISTPKPNQYRSLHTSVLDHGTPFEVQIRTWEMHYTAEYGIAAHWKYKAGITGKDQKGDQQLEWVRKIIESQQEAEGEDLMRNIRTDLSADDVFVFTPKGDVKNLPAGSTIVVFAYAIHTEVGNRMTGAKVDGRIVPLSYELKTGEIVEILTAKNGGGPKRGWLEIAKTSEARNKIRGWFKREKRDENIAAGKAEVEAEFKRNQIRFDSEEEYTKFMDDLVRRQHKDSLDDFYASIGYGGTVLSHLMPRIKDEYAKMTSDFAEREIEKLKTLSPQKKTQSAVVVEGIDNCLVKFAKCCNPLPGDEIVGFITRGYGVSVHKRDCVNAQASLRDVAQRERWIKVRWAEDTPVDFRSTLQILATDRDGLAMDVTLTVANLHVPLHEIVARGLKNGNAEVQITISTQGREHLATIMQRLSKIPGVISVERSGK</sequence>
<feature type="domain" description="HD" evidence="6">
    <location>
        <begin position="50"/>
        <end position="149"/>
    </location>
</feature>
<evidence type="ECO:0000259" key="6">
    <source>
        <dbReference type="PROSITE" id="PS51831"/>
    </source>
</evidence>
<dbReference type="InterPro" id="IPR045600">
    <property type="entry name" value="RelA/SpoT_AH_RIS"/>
</dbReference>
<feature type="domain" description="ACT" evidence="5">
    <location>
        <begin position="653"/>
        <end position="727"/>
    </location>
</feature>
<dbReference type="FunFam" id="3.10.20.30:FF:000002">
    <property type="entry name" value="GTP pyrophosphokinase (RelA/SpoT)"/>
    <property type="match status" value="1"/>
</dbReference>
<dbReference type="EMBL" id="DVHA01000148">
    <property type="protein sequence ID" value="HIR60817.1"/>
    <property type="molecule type" value="Genomic_DNA"/>
</dbReference>
<evidence type="ECO:0000256" key="2">
    <source>
        <dbReference type="ARBA" id="ARBA00013251"/>
    </source>
</evidence>
<evidence type="ECO:0000313" key="9">
    <source>
        <dbReference type="Proteomes" id="UP000824241"/>
    </source>
</evidence>
<dbReference type="AlphaFoldDB" id="A0A9D1J4M4"/>
<protein>
    <recommendedName>
        <fullName evidence="2">GTP diphosphokinase</fullName>
        <ecNumber evidence="2">2.7.6.5</ecNumber>
    </recommendedName>
</protein>
<comment type="function">
    <text evidence="4">In eubacteria ppGpp (guanosine 3'-diphosphate 5'-diphosphate) is a mediator of the stringent response that coordinates a variety of cellular activities in response to changes in nutritional abundance.</text>
</comment>
<evidence type="ECO:0000259" key="5">
    <source>
        <dbReference type="PROSITE" id="PS51671"/>
    </source>
</evidence>
<dbReference type="InterPro" id="IPR003607">
    <property type="entry name" value="HD/PDEase_dom"/>
</dbReference>
<dbReference type="CDD" id="cd00077">
    <property type="entry name" value="HDc"/>
    <property type="match status" value="1"/>
</dbReference>
<dbReference type="InterPro" id="IPR004811">
    <property type="entry name" value="RelA/Spo_fam"/>
</dbReference>
<dbReference type="Proteomes" id="UP000824241">
    <property type="component" value="Unassembled WGS sequence"/>
</dbReference>
<dbReference type="Pfam" id="PF13328">
    <property type="entry name" value="HD_4"/>
    <property type="match status" value="1"/>
</dbReference>
<dbReference type="CDD" id="cd04876">
    <property type="entry name" value="ACT_RelA-SpoT"/>
    <property type="match status" value="1"/>
</dbReference>
<dbReference type="SUPFAM" id="SSF81301">
    <property type="entry name" value="Nucleotidyltransferase"/>
    <property type="match status" value="1"/>
</dbReference>
<dbReference type="PROSITE" id="PS51880">
    <property type="entry name" value="TGS"/>
    <property type="match status" value="1"/>
</dbReference>
<comment type="catalytic activity">
    <reaction evidence="3">
        <text>GTP + ATP = guanosine 3'-diphosphate 5'-triphosphate + AMP</text>
        <dbReference type="Rhea" id="RHEA:22088"/>
        <dbReference type="ChEBI" id="CHEBI:30616"/>
        <dbReference type="ChEBI" id="CHEBI:37565"/>
        <dbReference type="ChEBI" id="CHEBI:142410"/>
        <dbReference type="ChEBI" id="CHEBI:456215"/>
        <dbReference type="EC" id="2.7.6.5"/>
    </reaction>
</comment>
<name>A0A9D1J4M4_9FIRM</name>
<dbReference type="Pfam" id="PF04607">
    <property type="entry name" value="RelA_SpoT"/>
    <property type="match status" value="1"/>
</dbReference>
<comment type="caution">
    <text evidence="8">The sequence shown here is derived from an EMBL/GenBank/DDBJ whole genome shotgun (WGS) entry which is preliminary data.</text>
</comment>
<dbReference type="PANTHER" id="PTHR21262:SF31">
    <property type="entry name" value="GTP PYROPHOSPHOKINASE"/>
    <property type="match status" value="1"/>
</dbReference>
<reference evidence="8" key="2">
    <citation type="journal article" date="2021" name="PeerJ">
        <title>Extensive microbial diversity within the chicken gut microbiome revealed by metagenomics and culture.</title>
        <authorList>
            <person name="Gilroy R."/>
            <person name="Ravi A."/>
            <person name="Getino M."/>
            <person name="Pursley I."/>
            <person name="Horton D.L."/>
            <person name="Alikhan N.F."/>
            <person name="Baker D."/>
            <person name="Gharbi K."/>
            <person name="Hall N."/>
            <person name="Watson M."/>
            <person name="Adriaenssens E.M."/>
            <person name="Foster-Nyarko E."/>
            <person name="Jarju S."/>
            <person name="Secka A."/>
            <person name="Antonio M."/>
            <person name="Oren A."/>
            <person name="Chaudhuri R.R."/>
            <person name="La Ragione R."/>
            <person name="Hildebrand F."/>
            <person name="Pallen M.J."/>
        </authorList>
    </citation>
    <scope>NUCLEOTIDE SEQUENCE</scope>
    <source>
        <strain evidence="8">CHK189-12415</strain>
    </source>
</reference>
<dbReference type="EC" id="2.7.6.5" evidence="2"/>
<dbReference type="Gene3D" id="3.10.20.30">
    <property type="match status" value="1"/>
</dbReference>
<dbReference type="FunFam" id="3.30.460.10:FF:000001">
    <property type="entry name" value="GTP pyrophosphokinase RelA"/>
    <property type="match status" value="1"/>
</dbReference>
<dbReference type="SMART" id="SM00954">
    <property type="entry name" value="RelA_SpoT"/>
    <property type="match status" value="1"/>
</dbReference>
<evidence type="ECO:0000256" key="3">
    <source>
        <dbReference type="ARBA" id="ARBA00048244"/>
    </source>
</evidence>
<dbReference type="PANTHER" id="PTHR21262">
    <property type="entry name" value="GUANOSINE-3',5'-BIS DIPHOSPHATE 3'-PYROPHOSPHOHYDROLASE"/>
    <property type="match status" value="1"/>
</dbReference>
<dbReference type="FunFam" id="1.10.3210.10:FF:000001">
    <property type="entry name" value="GTP pyrophosphokinase RelA"/>
    <property type="match status" value="1"/>
</dbReference>
<dbReference type="Pfam" id="PF02824">
    <property type="entry name" value="TGS"/>
    <property type="match status" value="1"/>
</dbReference>
<feature type="domain" description="TGS" evidence="7">
    <location>
        <begin position="387"/>
        <end position="450"/>
    </location>
</feature>
<dbReference type="InterPro" id="IPR012676">
    <property type="entry name" value="TGS-like"/>
</dbReference>
<dbReference type="PROSITE" id="PS51831">
    <property type="entry name" value="HD"/>
    <property type="match status" value="1"/>
</dbReference>
<dbReference type="PROSITE" id="PS51671">
    <property type="entry name" value="ACT"/>
    <property type="match status" value="1"/>
</dbReference>
<dbReference type="GO" id="GO:0005886">
    <property type="term" value="C:plasma membrane"/>
    <property type="evidence" value="ECO:0007669"/>
    <property type="project" value="TreeGrafter"/>
</dbReference>
<reference evidence="8" key="1">
    <citation type="submission" date="2020-10" db="EMBL/GenBank/DDBJ databases">
        <authorList>
            <person name="Gilroy R."/>
        </authorList>
    </citation>
    <scope>NUCLEOTIDE SEQUENCE</scope>
    <source>
        <strain evidence="8">CHK189-12415</strain>
    </source>
</reference>
<dbReference type="Pfam" id="PF19296">
    <property type="entry name" value="RelA_AH_RIS"/>
    <property type="match status" value="1"/>
</dbReference>
<comment type="similarity">
    <text evidence="4">Belongs to the relA/spoT family.</text>
</comment>
<dbReference type="SMART" id="SM00471">
    <property type="entry name" value="HDc"/>
    <property type="match status" value="1"/>
</dbReference>
<dbReference type="InterPro" id="IPR006674">
    <property type="entry name" value="HD_domain"/>
</dbReference>
<comment type="pathway">
    <text evidence="1">Purine metabolism; ppGpp biosynthesis; ppGpp from GTP: step 1/2.</text>
</comment>
<dbReference type="Gene3D" id="3.30.70.260">
    <property type="match status" value="1"/>
</dbReference>
<organism evidence="8 9">
    <name type="scientific">Candidatus Faecivivens stercoravium</name>
    <dbReference type="NCBI Taxonomy" id="2840803"/>
    <lineage>
        <taxon>Bacteria</taxon>
        <taxon>Bacillati</taxon>
        <taxon>Bacillota</taxon>
        <taxon>Clostridia</taxon>
        <taxon>Eubacteriales</taxon>
        <taxon>Oscillospiraceae</taxon>
        <taxon>Oscillospiraceae incertae sedis</taxon>
        <taxon>Candidatus Faecivivens</taxon>
    </lineage>
</organism>
<dbReference type="Gene3D" id="1.10.3210.10">
    <property type="entry name" value="Hypothetical protein af1432"/>
    <property type="match status" value="1"/>
</dbReference>
<dbReference type="InterPro" id="IPR002912">
    <property type="entry name" value="ACT_dom"/>
</dbReference>
<dbReference type="InterPro" id="IPR007685">
    <property type="entry name" value="RelA_SpoT"/>
</dbReference>
<dbReference type="SUPFAM" id="SSF109604">
    <property type="entry name" value="HD-domain/PDEase-like"/>
    <property type="match status" value="1"/>
</dbReference>
<dbReference type="InterPro" id="IPR045865">
    <property type="entry name" value="ACT-like_dom_sf"/>
</dbReference>
<evidence type="ECO:0000313" key="8">
    <source>
        <dbReference type="EMBL" id="HIR60817.1"/>
    </source>
</evidence>
<proteinExistence type="inferred from homology"/>
<dbReference type="CDD" id="cd01668">
    <property type="entry name" value="TGS_RSH"/>
    <property type="match status" value="1"/>
</dbReference>
<dbReference type="CDD" id="cd05399">
    <property type="entry name" value="NT_Rel-Spo_like"/>
    <property type="match status" value="1"/>
</dbReference>
<dbReference type="InterPro" id="IPR033655">
    <property type="entry name" value="TGS_RelA/SpoT"/>
</dbReference>
<dbReference type="NCBIfam" id="TIGR00691">
    <property type="entry name" value="spoT_relA"/>
    <property type="match status" value="1"/>
</dbReference>
<dbReference type="SUPFAM" id="SSF55021">
    <property type="entry name" value="ACT-like"/>
    <property type="match status" value="1"/>
</dbReference>
<dbReference type="GO" id="GO:0015969">
    <property type="term" value="P:guanosine tetraphosphate metabolic process"/>
    <property type="evidence" value="ECO:0007669"/>
    <property type="project" value="InterPro"/>
</dbReference>
<gene>
    <name evidence="8" type="ORF">IAB37_04505</name>
</gene>
<accession>A0A9D1J4M4</accession>
<dbReference type="InterPro" id="IPR043519">
    <property type="entry name" value="NT_sf"/>
</dbReference>
<dbReference type="InterPro" id="IPR004095">
    <property type="entry name" value="TGS"/>
</dbReference>
<evidence type="ECO:0000256" key="4">
    <source>
        <dbReference type="RuleBase" id="RU003847"/>
    </source>
</evidence>
<dbReference type="InterPro" id="IPR012675">
    <property type="entry name" value="Beta-grasp_dom_sf"/>
</dbReference>